<feature type="transmembrane region" description="Helical" evidence="1">
    <location>
        <begin position="58"/>
        <end position="76"/>
    </location>
</feature>
<dbReference type="EMBL" id="CP054139">
    <property type="protein sequence ID" value="QKJ29979.1"/>
    <property type="molecule type" value="Genomic_DNA"/>
</dbReference>
<feature type="transmembrane region" description="Helical" evidence="1">
    <location>
        <begin position="158"/>
        <end position="176"/>
    </location>
</feature>
<organism evidence="2 3">
    <name type="scientific">Mucilaginibacter mali</name>
    <dbReference type="NCBI Taxonomy" id="2740462"/>
    <lineage>
        <taxon>Bacteria</taxon>
        <taxon>Pseudomonadati</taxon>
        <taxon>Bacteroidota</taxon>
        <taxon>Sphingobacteriia</taxon>
        <taxon>Sphingobacteriales</taxon>
        <taxon>Sphingobacteriaceae</taxon>
        <taxon>Mucilaginibacter</taxon>
    </lineage>
</organism>
<evidence type="ECO:0000313" key="2">
    <source>
        <dbReference type="EMBL" id="QKJ29979.1"/>
    </source>
</evidence>
<dbReference type="Proteomes" id="UP000505355">
    <property type="component" value="Chromosome"/>
</dbReference>
<feature type="transmembrane region" description="Helical" evidence="1">
    <location>
        <begin position="33"/>
        <end position="51"/>
    </location>
</feature>
<dbReference type="RefSeq" id="WP_173414669.1">
    <property type="nucleotide sequence ID" value="NZ_CP054139.1"/>
</dbReference>
<accession>A0A7D4UCZ4</accession>
<feature type="transmembrane region" description="Helical" evidence="1">
    <location>
        <begin position="12"/>
        <end position="27"/>
    </location>
</feature>
<protein>
    <submittedName>
        <fullName evidence="2">Uncharacterized protein</fullName>
    </submittedName>
</protein>
<evidence type="ECO:0000256" key="1">
    <source>
        <dbReference type="SAM" id="Phobius"/>
    </source>
</evidence>
<keyword evidence="1" id="KW-0812">Transmembrane</keyword>
<keyword evidence="1" id="KW-1133">Transmembrane helix</keyword>
<dbReference type="InterPro" id="IPR046487">
    <property type="entry name" value="DUF6580"/>
</dbReference>
<keyword evidence="1" id="KW-0472">Membrane</keyword>
<feature type="transmembrane region" description="Helical" evidence="1">
    <location>
        <begin position="107"/>
        <end position="126"/>
    </location>
</feature>
<keyword evidence="3" id="KW-1185">Reference proteome</keyword>
<dbReference type="Pfam" id="PF20221">
    <property type="entry name" value="DUF6580"/>
    <property type="match status" value="1"/>
</dbReference>
<dbReference type="AlphaFoldDB" id="A0A7D4UCZ4"/>
<dbReference type="KEGG" id="mmab:HQ865_09495"/>
<proteinExistence type="predicted"/>
<evidence type="ECO:0000313" key="3">
    <source>
        <dbReference type="Proteomes" id="UP000505355"/>
    </source>
</evidence>
<feature type="transmembrane region" description="Helical" evidence="1">
    <location>
        <begin position="82"/>
        <end position="100"/>
    </location>
</feature>
<reference evidence="2 3" key="1">
    <citation type="submission" date="2020-05" db="EMBL/GenBank/DDBJ databases">
        <title>Mucilaginibacter mali sp. nov.</title>
        <authorList>
            <person name="Kim H.S."/>
            <person name="Lee K.C."/>
            <person name="Suh M.K."/>
            <person name="Kim J.-S."/>
            <person name="Han K.-I."/>
            <person name="Eom M.K."/>
            <person name="Shin Y.K."/>
            <person name="Lee J.-S."/>
        </authorList>
    </citation>
    <scope>NUCLEOTIDE SEQUENCE [LARGE SCALE GENOMIC DNA]</scope>
    <source>
        <strain evidence="2 3">G2-14</strain>
    </source>
</reference>
<sequence length="191" mass="21421">MSSQQKINTRNTVLILMIVFAVAMRLVSYKFQFLSNFTPVGAVALFGGAYFNDKWKAYLVPLLTLFLSDIAINYLYTGKLVLWYGGSIYMYLCFALMVFIGTMIKKVNALNVFLASVASVLIHWLIMDLPWLYGTLYPHTIGGYMQSLVAAIPFEKNMVLGDAIYGALLFGGFELAKSKYTILRSNTELAL</sequence>
<gene>
    <name evidence="2" type="ORF">HQ865_09495</name>
</gene>
<name>A0A7D4UCZ4_9SPHI</name>